<accession>A0AAP0DZ57</accession>
<keyword evidence="1" id="KW-0812">Transmembrane</keyword>
<keyword evidence="1" id="KW-1133">Transmembrane helix</keyword>
<feature type="transmembrane region" description="Helical" evidence="1">
    <location>
        <begin position="123"/>
        <end position="144"/>
    </location>
</feature>
<dbReference type="AlphaFoldDB" id="A0AAP0DZ57"/>
<feature type="domain" description="CAAX prenyl protease 2/Lysostaphin resistance protein A-like" evidence="2">
    <location>
        <begin position="247"/>
        <end position="332"/>
    </location>
</feature>
<gene>
    <name evidence="3" type="ORF">Scep_030102</name>
</gene>
<dbReference type="EMBL" id="JBBNAG010000013">
    <property type="protein sequence ID" value="KAK9083631.1"/>
    <property type="molecule type" value="Genomic_DNA"/>
</dbReference>
<feature type="transmembrane region" description="Helical" evidence="1">
    <location>
        <begin position="197"/>
        <end position="216"/>
    </location>
</feature>
<proteinExistence type="predicted"/>
<dbReference type="InterPro" id="IPR003675">
    <property type="entry name" value="Rce1/LyrA-like_dom"/>
</dbReference>
<comment type="caution">
    <text evidence="3">The sequence shown here is derived from an EMBL/GenBank/DDBJ whole genome shotgun (WGS) entry which is preliminary data.</text>
</comment>
<protein>
    <recommendedName>
        <fullName evidence="2">CAAX prenyl protease 2/Lysostaphin resistance protein A-like domain-containing protein</fullName>
    </recommendedName>
</protein>
<keyword evidence="4" id="KW-1185">Reference proteome</keyword>
<feature type="transmembrane region" description="Helical" evidence="1">
    <location>
        <begin position="156"/>
        <end position="177"/>
    </location>
</feature>
<dbReference type="Proteomes" id="UP001419268">
    <property type="component" value="Unassembled WGS sequence"/>
</dbReference>
<dbReference type="PANTHER" id="PTHR43592">
    <property type="entry name" value="CAAX AMINO TERMINAL PROTEASE"/>
    <property type="match status" value="1"/>
</dbReference>
<dbReference type="PANTHER" id="PTHR43592:SF4">
    <property type="entry name" value="CAAX AMINO TERMINAL PROTEASE FAMILY PROTEIN"/>
    <property type="match status" value="1"/>
</dbReference>
<dbReference type="GO" id="GO:0080120">
    <property type="term" value="P:CAAX-box protein maturation"/>
    <property type="evidence" value="ECO:0007669"/>
    <property type="project" value="UniProtKB-ARBA"/>
</dbReference>
<dbReference type="GO" id="GO:0004175">
    <property type="term" value="F:endopeptidase activity"/>
    <property type="evidence" value="ECO:0007669"/>
    <property type="project" value="UniProtKB-ARBA"/>
</dbReference>
<name>A0AAP0DZ57_9MAGN</name>
<evidence type="ECO:0000313" key="3">
    <source>
        <dbReference type="EMBL" id="KAK9083631.1"/>
    </source>
</evidence>
<feature type="transmembrane region" description="Helical" evidence="1">
    <location>
        <begin position="319"/>
        <end position="339"/>
    </location>
</feature>
<reference evidence="3 4" key="1">
    <citation type="submission" date="2024-01" db="EMBL/GenBank/DDBJ databases">
        <title>Genome assemblies of Stephania.</title>
        <authorList>
            <person name="Yang L."/>
        </authorList>
    </citation>
    <scope>NUCLEOTIDE SEQUENCE [LARGE SCALE GENOMIC DNA]</scope>
    <source>
        <strain evidence="3">JXDWG</strain>
        <tissue evidence="3">Leaf</tissue>
    </source>
</reference>
<evidence type="ECO:0000256" key="1">
    <source>
        <dbReference type="SAM" id="Phobius"/>
    </source>
</evidence>
<sequence length="340" mass="37427">MEHFNCLVSIREPCNLRLLMGLRSKKKERVFSKNRVLSVTSLPGQFGFSNSSCLGASPIKCSCSKKENSSFELFCFNVAFILAIGRSGLGILSLKGYDEPQGFSALSADIEWDYGSVWSSMSLYFFSVHVPLSFGGLSVIAEIMHQKVLDPQTKALSILLIQSLELWGTLALLRYTSKVDYKLAGIFRVSYNSKGRSWVQASVLGFGLLMLLVFLTSFLADKLVGPKDVNNPMLKEILLSGTISRTACFLTYCFVTPLLEEIVYRGFLLAALASTTKWHHAVIISSCIFSLAHLSSENLVQLFVVGCVLGSSYCWSGNLASSFLVHSVYNAVILILTILS</sequence>
<evidence type="ECO:0000259" key="2">
    <source>
        <dbReference type="Pfam" id="PF02517"/>
    </source>
</evidence>
<organism evidence="3 4">
    <name type="scientific">Stephania cephalantha</name>
    <dbReference type="NCBI Taxonomy" id="152367"/>
    <lineage>
        <taxon>Eukaryota</taxon>
        <taxon>Viridiplantae</taxon>
        <taxon>Streptophyta</taxon>
        <taxon>Embryophyta</taxon>
        <taxon>Tracheophyta</taxon>
        <taxon>Spermatophyta</taxon>
        <taxon>Magnoliopsida</taxon>
        <taxon>Ranunculales</taxon>
        <taxon>Menispermaceae</taxon>
        <taxon>Menispermoideae</taxon>
        <taxon>Cissampelideae</taxon>
        <taxon>Stephania</taxon>
    </lineage>
</organism>
<evidence type="ECO:0000313" key="4">
    <source>
        <dbReference type="Proteomes" id="UP001419268"/>
    </source>
</evidence>
<keyword evidence="1" id="KW-0472">Membrane</keyword>
<dbReference type="Pfam" id="PF02517">
    <property type="entry name" value="Rce1-like"/>
    <property type="match status" value="1"/>
</dbReference>